<dbReference type="RefSeq" id="WP_083422102.1">
    <property type="nucleotide sequence ID" value="NZ_MORL01000015.1"/>
</dbReference>
<dbReference type="InterPro" id="IPR051172">
    <property type="entry name" value="Chlamydia_OmcB"/>
</dbReference>
<protein>
    <recommendedName>
        <fullName evidence="7">DUF11 domain-containing protein</fullName>
    </recommendedName>
</protein>
<dbReference type="Gene3D" id="2.60.40.10">
    <property type="entry name" value="Immunoglobulins"/>
    <property type="match status" value="1"/>
</dbReference>
<keyword evidence="1" id="KW-0378">Hydrolase</keyword>
<dbReference type="Gene3D" id="3.40.50.1110">
    <property type="entry name" value="SGNH hydrolase"/>
    <property type="match status" value="1"/>
</dbReference>
<dbReference type="InterPro" id="IPR001434">
    <property type="entry name" value="OmcB-like_DUF11"/>
</dbReference>
<organism evidence="5 6">
    <name type="scientific">Arsenicibacter rosenii</name>
    <dbReference type="NCBI Taxonomy" id="1750698"/>
    <lineage>
        <taxon>Bacteria</taxon>
        <taxon>Pseudomonadati</taxon>
        <taxon>Bacteroidota</taxon>
        <taxon>Cytophagia</taxon>
        <taxon>Cytophagales</taxon>
        <taxon>Spirosomataceae</taxon>
        <taxon>Arsenicibacter</taxon>
    </lineage>
</organism>
<evidence type="ECO:0008006" key="7">
    <source>
        <dbReference type="Google" id="ProtNLM"/>
    </source>
</evidence>
<dbReference type="EMBL" id="MORL01000015">
    <property type="protein sequence ID" value="OIN57125.1"/>
    <property type="molecule type" value="Genomic_DNA"/>
</dbReference>
<dbReference type="InterPro" id="IPR013783">
    <property type="entry name" value="Ig-like_fold"/>
</dbReference>
<reference evidence="5 6" key="1">
    <citation type="submission" date="2016-10" db="EMBL/GenBank/DDBJ databases">
        <title>Arsenicibacter rosenii gen. nov., sp. nov., an efficient arsenic-methylating bacterium isolated from an arsenic-contaminated paddy soil.</title>
        <authorList>
            <person name="Huang K."/>
        </authorList>
    </citation>
    <scope>NUCLEOTIDE SEQUENCE [LARGE SCALE GENOMIC DNA]</scope>
    <source>
        <strain evidence="5 6">SM-1</strain>
    </source>
</reference>
<dbReference type="SUPFAM" id="SSF52266">
    <property type="entry name" value="SGNH hydrolase"/>
    <property type="match status" value="1"/>
</dbReference>
<evidence type="ECO:0000256" key="2">
    <source>
        <dbReference type="SAM" id="SignalP"/>
    </source>
</evidence>
<gene>
    <name evidence="5" type="ORF">BLX24_21470</name>
</gene>
<name>A0A1S2VFR0_9BACT</name>
<evidence type="ECO:0000259" key="4">
    <source>
        <dbReference type="Pfam" id="PF03629"/>
    </source>
</evidence>
<evidence type="ECO:0000256" key="1">
    <source>
        <dbReference type="ARBA" id="ARBA00022801"/>
    </source>
</evidence>
<feature type="domain" description="DUF11" evidence="3">
    <location>
        <begin position="425"/>
        <end position="522"/>
    </location>
</feature>
<accession>A0A1S2VFR0</accession>
<evidence type="ECO:0000313" key="6">
    <source>
        <dbReference type="Proteomes" id="UP000181790"/>
    </source>
</evidence>
<dbReference type="PANTHER" id="PTHR34819:SF3">
    <property type="entry name" value="CELL SURFACE PROTEIN"/>
    <property type="match status" value="1"/>
</dbReference>
<feature type="chain" id="PRO_5013317802" description="DUF11 domain-containing protein" evidence="2">
    <location>
        <begin position="32"/>
        <end position="696"/>
    </location>
</feature>
<keyword evidence="2" id="KW-0732">Signal</keyword>
<dbReference type="NCBIfam" id="TIGR01451">
    <property type="entry name" value="B_ant_repeat"/>
    <property type="match status" value="1"/>
</dbReference>
<comment type="caution">
    <text evidence="5">The sequence shown here is derived from an EMBL/GenBank/DDBJ whole genome shotgun (WGS) entry which is preliminary data.</text>
</comment>
<dbReference type="Pfam" id="PF01345">
    <property type="entry name" value="DUF11"/>
    <property type="match status" value="2"/>
</dbReference>
<dbReference type="OrthoDB" id="922417at2"/>
<dbReference type="Pfam" id="PF03629">
    <property type="entry name" value="SASA"/>
    <property type="match status" value="1"/>
</dbReference>
<dbReference type="InterPro" id="IPR047589">
    <property type="entry name" value="DUF11_rpt"/>
</dbReference>
<dbReference type="InterPro" id="IPR005181">
    <property type="entry name" value="SASA"/>
</dbReference>
<dbReference type="PANTHER" id="PTHR34819">
    <property type="entry name" value="LARGE CYSTEINE-RICH PERIPLASMIC PROTEIN OMCB"/>
    <property type="match status" value="1"/>
</dbReference>
<feature type="domain" description="DUF11" evidence="3">
    <location>
        <begin position="590"/>
        <end position="679"/>
    </location>
</feature>
<dbReference type="Proteomes" id="UP000181790">
    <property type="component" value="Unassembled WGS sequence"/>
</dbReference>
<dbReference type="AlphaFoldDB" id="A0A1S2VFR0"/>
<evidence type="ECO:0000313" key="5">
    <source>
        <dbReference type="EMBL" id="OIN57125.1"/>
    </source>
</evidence>
<feature type="signal peptide" evidence="2">
    <location>
        <begin position="1"/>
        <end position="31"/>
    </location>
</feature>
<sequence>MPAMILTSTLPGRLFFSALAVALICSYAASAQVQVTFPVSRIVFQRNNANQSPITITGLCPANTQRIEVMLTATAAGYGSSTNGFVTLDSQPQNGQFSGQITLSGGWYHLDVRAISNEQVTGSTRVSPIGVGEVFAIAGQSNGQGVLPNRETVAATDDRVSAATHFNFSDTIRLPLPPTFSQITKDMTISPRGLTSWCWGRLGDLLTQRLNVPVLFYNAAWSGTAVRNWRESIVTDSTATAWGEYFMPKMPYANLKRVLQDYVPLTGLRAVLWHQGEAEAYDTIPTPANLQGTPAKSPNYEADLKFVIAQSRTDAGNVAIPWMVARASVDNWTATFYPSGLYEPVTNAQTRVIQTTDRVFFGPITDYVQIPRTDGVHFSGQGLIDLANAWNVQLTNDFFNAATPLLPKTITVTNLRLDGRTSHRLAAIGSPVIFTLLVTNKGANAATNIRLRCQLPANVAFVSSPQLTYRKGVLLGTINQIGAGQQAALTFTAYPAAAGLYRIAAEIIKADQLDPDSQPNTSFFDGQDDMVWLDFRTIDGGTTVYSLTPSANVDPTPTVISNQPAIDNNSANLRLDLISAALVSRTFQPVAISVVVTNLGGATASNIQVVCQLPSSLYAYYSETFSINGQQATTTITTLPPNSSVRLVITAVPAISTNYLFIGQITAASPGDPNSTPNNGFDKGEDDTAQLTIRAY</sequence>
<evidence type="ECO:0000259" key="3">
    <source>
        <dbReference type="Pfam" id="PF01345"/>
    </source>
</evidence>
<keyword evidence="6" id="KW-1185">Reference proteome</keyword>
<dbReference type="InterPro" id="IPR036514">
    <property type="entry name" value="SGNH_hydro_sf"/>
</dbReference>
<dbReference type="GO" id="GO:0016788">
    <property type="term" value="F:hydrolase activity, acting on ester bonds"/>
    <property type="evidence" value="ECO:0007669"/>
    <property type="project" value="UniProtKB-ARBA"/>
</dbReference>
<feature type="domain" description="Sialate O-acetylesterase" evidence="4">
    <location>
        <begin position="133"/>
        <end position="351"/>
    </location>
</feature>
<proteinExistence type="predicted"/>